<accession>A0A451CYA7</accession>
<dbReference type="Pfam" id="PF00342">
    <property type="entry name" value="PGI"/>
    <property type="match status" value="1"/>
</dbReference>
<keyword evidence="5 7" id="KW-0413">Isomerase</keyword>
<dbReference type="EMBL" id="LR217695">
    <property type="protein sequence ID" value="VFP78384.1"/>
    <property type="molecule type" value="Genomic_DNA"/>
</dbReference>
<dbReference type="EC" id="5.3.1.9" evidence="7"/>
<dbReference type="PANTHER" id="PTHR11469">
    <property type="entry name" value="GLUCOSE-6-PHOSPHATE ISOMERASE"/>
    <property type="match status" value="1"/>
</dbReference>
<dbReference type="Gene3D" id="3.40.50.10490">
    <property type="entry name" value="Glucose-6-phosphate isomerase like protein, domain 1"/>
    <property type="match status" value="2"/>
</dbReference>
<comment type="similarity">
    <text evidence="2 7 8">Belongs to the GPI family.</text>
</comment>
<dbReference type="InterPro" id="IPR035482">
    <property type="entry name" value="SIS_PGI_2"/>
</dbReference>
<dbReference type="CDD" id="cd05015">
    <property type="entry name" value="SIS_PGI_1"/>
    <property type="match status" value="1"/>
</dbReference>
<keyword evidence="4 7" id="KW-0324">Glycolysis</keyword>
<reference evidence="9 10" key="1">
    <citation type="submission" date="2019-02" db="EMBL/GenBank/DDBJ databases">
        <authorList>
            <person name="Manzano-Marin A."/>
            <person name="Manzano-Marin A."/>
        </authorList>
    </citation>
    <scope>NUCLEOTIDE SEQUENCE [LARGE SCALE GENOMIC DNA]</scope>
    <source>
        <strain evidence="9 10">BuCicuneomaculata</strain>
    </source>
</reference>
<gene>
    <name evidence="7 9" type="primary">pgi</name>
    <name evidence="9" type="ORF">BUCICUMA2628_381</name>
</gene>
<keyword evidence="3 7" id="KW-0312">Gluconeogenesis</keyword>
<comment type="pathway">
    <text evidence="7">Carbohydrate biosynthesis; gluconeogenesis.</text>
</comment>
<dbReference type="GO" id="GO:0006096">
    <property type="term" value="P:glycolytic process"/>
    <property type="evidence" value="ECO:0007669"/>
    <property type="project" value="UniProtKB-UniRule"/>
</dbReference>
<dbReference type="PRINTS" id="PR00662">
    <property type="entry name" value="G6PISOMERASE"/>
</dbReference>
<dbReference type="GO" id="GO:0005829">
    <property type="term" value="C:cytosol"/>
    <property type="evidence" value="ECO:0007669"/>
    <property type="project" value="TreeGrafter"/>
</dbReference>
<comment type="subcellular location">
    <subcellularLocation>
        <location evidence="7">Cytoplasm</location>
    </subcellularLocation>
</comment>
<dbReference type="PROSITE" id="PS51463">
    <property type="entry name" value="P_GLUCOSE_ISOMERASE_3"/>
    <property type="match status" value="1"/>
</dbReference>
<dbReference type="PROSITE" id="PS00174">
    <property type="entry name" value="P_GLUCOSE_ISOMERASE_2"/>
    <property type="match status" value="1"/>
</dbReference>
<feature type="active site" description="Proton donor" evidence="7">
    <location>
        <position position="355"/>
    </location>
</feature>
<dbReference type="GO" id="GO:0006094">
    <property type="term" value="P:gluconeogenesis"/>
    <property type="evidence" value="ECO:0007669"/>
    <property type="project" value="UniProtKB-UniRule"/>
</dbReference>
<dbReference type="UniPathway" id="UPA00138"/>
<dbReference type="InterPro" id="IPR046348">
    <property type="entry name" value="SIS_dom_sf"/>
</dbReference>
<dbReference type="Gene3D" id="1.10.1390.10">
    <property type="match status" value="1"/>
</dbReference>
<evidence type="ECO:0000256" key="7">
    <source>
        <dbReference type="HAMAP-Rule" id="MF_00473"/>
    </source>
</evidence>
<dbReference type="NCBIfam" id="NF001211">
    <property type="entry name" value="PRK00179.1"/>
    <property type="match status" value="1"/>
</dbReference>
<dbReference type="RefSeq" id="WP_154027725.1">
    <property type="nucleotide sequence ID" value="NZ_LR217695.1"/>
</dbReference>
<comment type="function">
    <text evidence="7">Catalyzes the reversible isomerization of glucose-6-phosphate to fructose-6-phosphate.</text>
</comment>
<dbReference type="SUPFAM" id="SSF53697">
    <property type="entry name" value="SIS domain"/>
    <property type="match status" value="1"/>
</dbReference>
<sequence length="546" mass="63137">MKNINPTKTLAWKQLRHHFIDIKNIHMKSFFNVDKNRFCNYSIFFEDKIIIDFSKNRINNETLRLLFKLAEECFLSDAINSMFFGYKINKTENRSVLHTALRNQSNKYNIVDNINITLLIKKELKKLEYFSNSVINGDWKGYTGKTISDVVNIGIGGSYLGPYMVTESLKPYKNHLNIHYISNIDGTDIQEVLKKIDLETTIFLIASKSFSTLETISNANYLKNWCILQTKCAGYLSKHFFALCENVTAALNFGICSKNIFKFWEWVGGRYSLWSASGLSIILSIGFKNFESLLYGSYMMDQHFLYQKISHNIPIILALISIWYTNFFKTETEAIFPYDAYMQAFPEYLQQSYMESNGKSIDRNNSLVTWKTSPIIWGQSGTNGQHSFFQLLHQGTTFIPCDFIIPAISHNPVDDHHEKLLSNFLAQTQSLAFGNNININEKIILKNICNNDYMHHKYCPGNKPSNSIMLKKITPYSLGALISLYEHKIFVQGIILNIYSFDQWGVELGKLVANNIFNDFFIKNININYDSSTLGLINIYKKWNNF</sequence>
<evidence type="ECO:0000256" key="3">
    <source>
        <dbReference type="ARBA" id="ARBA00022432"/>
    </source>
</evidence>
<name>A0A451CYA7_9GAMM</name>
<organism evidence="9 10">
    <name type="scientific">Buchnera aphidicola</name>
    <name type="common">Cinara cuneomaculata</name>
    <dbReference type="NCBI Taxonomy" id="1660040"/>
    <lineage>
        <taxon>Bacteria</taxon>
        <taxon>Pseudomonadati</taxon>
        <taxon>Pseudomonadota</taxon>
        <taxon>Gammaproteobacteria</taxon>
        <taxon>Enterobacterales</taxon>
        <taxon>Erwiniaceae</taxon>
        <taxon>Buchnera</taxon>
    </lineage>
</organism>
<evidence type="ECO:0000256" key="8">
    <source>
        <dbReference type="RuleBase" id="RU000612"/>
    </source>
</evidence>
<dbReference type="InterPro" id="IPR023096">
    <property type="entry name" value="G6P_Isomerase_C"/>
</dbReference>
<dbReference type="InterPro" id="IPR035476">
    <property type="entry name" value="SIS_PGI_1"/>
</dbReference>
<dbReference type="OrthoDB" id="140919at2"/>
<dbReference type="PANTHER" id="PTHR11469:SF1">
    <property type="entry name" value="GLUCOSE-6-PHOSPHATE ISOMERASE"/>
    <property type="match status" value="1"/>
</dbReference>
<dbReference type="GO" id="GO:0004347">
    <property type="term" value="F:glucose-6-phosphate isomerase activity"/>
    <property type="evidence" value="ECO:0007669"/>
    <property type="project" value="UniProtKB-UniRule"/>
</dbReference>
<evidence type="ECO:0000256" key="6">
    <source>
        <dbReference type="ARBA" id="ARBA00029321"/>
    </source>
</evidence>
<comment type="catalytic activity">
    <reaction evidence="6 7 8">
        <text>alpha-D-glucose 6-phosphate = beta-D-fructose 6-phosphate</text>
        <dbReference type="Rhea" id="RHEA:11816"/>
        <dbReference type="ChEBI" id="CHEBI:57634"/>
        <dbReference type="ChEBI" id="CHEBI:58225"/>
        <dbReference type="EC" id="5.3.1.9"/>
    </reaction>
</comment>
<dbReference type="InterPro" id="IPR018189">
    <property type="entry name" value="Phosphoglucose_isomerase_CS"/>
</dbReference>
<dbReference type="GO" id="GO:0051156">
    <property type="term" value="P:glucose 6-phosphate metabolic process"/>
    <property type="evidence" value="ECO:0007669"/>
    <property type="project" value="TreeGrafter"/>
</dbReference>
<evidence type="ECO:0000256" key="5">
    <source>
        <dbReference type="ARBA" id="ARBA00023235"/>
    </source>
</evidence>
<evidence type="ECO:0000256" key="4">
    <source>
        <dbReference type="ARBA" id="ARBA00023152"/>
    </source>
</evidence>
<dbReference type="AlphaFoldDB" id="A0A451CYA7"/>
<dbReference type="GO" id="GO:0048029">
    <property type="term" value="F:monosaccharide binding"/>
    <property type="evidence" value="ECO:0007669"/>
    <property type="project" value="TreeGrafter"/>
</dbReference>
<dbReference type="HAMAP" id="MF_00473">
    <property type="entry name" value="G6P_isomerase"/>
    <property type="match status" value="1"/>
</dbReference>
<feature type="active site" evidence="7">
    <location>
        <position position="510"/>
    </location>
</feature>
<keyword evidence="7" id="KW-0963">Cytoplasm</keyword>
<evidence type="ECO:0000313" key="10">
    <source>
        <dbReference type="Proteomes" id="UP000294404"/>
    </source>
</evidence>
<protein>
    <recommendedName>
        <fullName evidence="7">Glucose-6-phosphate isomerase</fullName>
        <shortName evidence="7">GPI</shortName>
        <ecNumber evidence="7">5.3.1.9</ecNumber>
    </recommendedName>
    <alternativeName>
        <fullName evidence="7">Phosphoglucose isomerase</fullName>
        <shortName evidence="7">PGI</shortName>
    </alternativeName>
    <alternativeName>
        <fullName evidence="7">Phosphohexose isomerase</fullName>
        <shortName evidence="7">PHI</shortName>
    </alternativeName>
</protein>
<feature type="active site" evidence="7">
    <location>
        <position position="386"/>
    </location>
</feature>
<evidence type="ECO:0000256" key="2">
    <source>
        <dbReference type="ARBA" id="ARBA00006604"/>
    </source>
</evidence>
<dbReference type="CDD" id="cd05016">
    <property type="entry name" value="SIS_PGI_2"/>
    <property type="match status" value="1"/>
</dbReference>
<dbReference type="Proteomes" id="UP000294404">
    <property type="component" value="Chromosome"/>
</dbReference>
<evidence type="ECO:0000256" key="1">
    <source>
        <dbReference type="ARBA" id="ARBA00004926"/>
    </source>
</evidence>
<evidence type="ECO:0000313" key="9">
    <source>
        <dbReference type="EMBL" id="VFP78384.1"/>
    </source>
</evidence>
<dbReference type="InterPro" id="IPR001672">
    <property type="entry name" value="G6P_Isomerase"/>
</dbReference>
<proteinExistence type="inferred from homology"/>
<comment type="pathway">
    <text evidence="1 7 8">Carbohydrate degradation; glycolysis; D-glyceraldehyde 3-phosphate and glycerone phosphate from D-glucose: step 2/4.</text>
</comment>
<dbReference type="UniPathway" id="UPA00109">
    <property type="reaction ID" value="UER00181"/>
</dbReference>
<dbReference type="PROSITE" id="PS00765">
    <property type="entry name" value="P_GLUCOSE_ISOMERASE_1"/>
    <property type="match status" value="1"/>
</dbReference>
<dbReference type="GO" id="GO:0097367">
    <property type="term" value="F:carbohydrate derivative binding"/>
    <property type="evidence" value="ECO:0007669"/>
    <property type="project" value="InterPro"/>
</dbReference>